<keyword evidence="2" id="KW-1133">Transmembrane helix</keyword>
<evidence type="ECO:0000256" key="1">
    <source>
        <dbReference type="PROSITE-ProRule" id="PRU00339"/>
    </source>
</evidence>
<feature type="domain" description="CHAT" evidence="4">
    <location>
        <begin position="614"/>
        <end position="882"/>
    </location>
</feature>
<name>A0A4V1RWM5_9BACT</name>
<gene>
    <name evidence="5" type="ORF">EQG79_01150</name>
</gene>
<organism evidence="5 6">
    <name type="scientific">Spirosoma sordidisoli</name>
    <dbReference type="NCBI Taxonomy" id="2502893"/>
    <lineage>
        <taxon>Bacteria</taxon>
        <taxon>Pseudomonadati</taxon>
        <taxon>Bacteroidota</taxon>
        <taxon>Cytophagia</taxon>
        <taxon>Cytophagales</taxon>
        <taxon>Cytophagaceae</taxon>
        <taxon>Spirosoma</taxon>
    </lineage>
</organism>
<protein>
    <submittedName>
        <fullName evidence="5">CHAT domain-containing protein</fullName>
    </submittedName>
</protein>
<keyword evidence="6" id="KW-1185">Reference proteome</keyword>
<evidence type="ECO:0000259" key="4">
    <source>
        <dbReference type="Pfam" id="PF12770"/>
    </source>
</evidence>
<keyword evidence="3" id="KW-0732">Signal</keyword>
<dbReference type="PANTHER" id="PTHR10098">
    <property type="entry name" value="RAPSYN-RELATED"/>
    <property type="match status" value="1"/>
</dbReference>
<dbReference type="AlphaFoldDB" id="A0A4V1RWM5"/>
<dbReference type="Pfam" id="PF13424">
    <property type="entry name" value="TPR_12"/>
    <property type="match status" value="1"/>
</dbReference>
<dbReference type="SMART" id="SM00028">
    <property type="entry name" value="TPR"/>
    <property type="match status" value="7"/>
</dbReference>
<dbReference type="Pfam" id="PF12770">
    <property type="entry name" value="CHAT"/>
    <property type="match status" value="1"/>
</dbReference>
<dbReference type="PROSITE" id="PS50293">
    <property type="entry name" value="TPR_REGION"/>
    <property type="match status" value="1"/>
</dbReference>
<dbReference type="Gene3D" id="1.25.40.10">
    <property type="entry name" value="Tetratricopeptide repeat domain"/>
    <property type="match status" value="3"/>
</dbReference>
<feature type="repeat" description="TPR" evidence="1">
    <location>
        <begin position="68"/>
        <end position="101"/>
    </location>
</feature>
<dbReference type="InterPro" id="IPR011990">
    <property type="entry name" value="TPR-like_helical_dom_sf"/>
</dbReference>
<comment type="caution">
    <text evidence="5">The sequence shown here is derived from an EMBL/GenBank/DDBJ whole genome shotgun (WGS) entry which is preliminary data.</text>
</comment>
<evidence type="ECO:0000313" key="5">
    <source>
        <dbReference type="EMBL" id="RYC70788.1"/>
    </source>
</evidence>
<evidence type="ECO:0000256" key="2">
    <source>
        <dbReference type="SAM" id="Phobius"/>
    </source>
</evidence>
<keyword evidence="2" id="KW-0472">Membrane</keyword>
<feature type="signal peptide" evidence="3">
    <location>
        <begin position="1"/>
        <end position="22"/>
    </location>
</feature>
<dbReference type="PANTHER" id="PTHR10098:SF108">
    <property type="entry name" value="TETRATRICOPEPTIDE REPEAT PROTEIN 28"/>
    <property type="match status" value="1"/>
</dbReference>
<sequence length="928" mass="103645">MRNARLLWLISGCTLATLITYAQCPALRSDWDRLQKNTTLEASQLAGQALALQKRWGACHESVDTSFVRLLLFTGTQFRQQGKYAEAIGYYQQGVKLATTRPENRALAAQAHYLAGSSYLYDNRAEQATASLLQALRWAKGRDADLKWAASSLLNLAYISASGGEYQQALTYAESGSRQAVGLNKPRIVAQLLREKANALYWLGRYDEAIVTIEEACRLSIAAAVTDVLPQLYLLLGDIESNRNKDVSAMKAYQKVVQLADQANDTALKGVVLNNLGYLYFKQKNYPRAVQTYQEALQVETNPMNRVRLLDNIASALRRQGQYTKALSVYQQSLAAVPNIRFVASDITKNPAAESIRSVLQREYLLTTVQDKADAWLDYARATGNNKQRLYHALHTYQVADQMIDFMRWEHTEQQSKLFWRNKTRTLYERAIETCWRLGDAEQAFRFIEKSRAVMLADKLNELGARRQLTAEQNAEEKRLQATLSEQQTALANAPAGRAYDSLRVALLDGQVKLDRFRRGLEASNPAYYRYKYDTTTTHLADLKAYLTERKASYVSYFIGDSSLYVLGVAGGRTTLVRQPLSNYSQTVRSFMNLLANPDAMNQRANVRQFMGLGNSLYRQLLAPVGLPEGRVIVSPDGAFVPFEALSRSASTADYLVQTNAFSYAYSARLLLKNETRASATANLWTTDFLGVAPVTFAAGLGQVSLPGSDAALQPIADRFKSSVLLVHTQARRRTFLDEAARARVVHLFTHAIADDSTGQEPQLYFADSTLQLSDLSNNDLFNTQLVVLAACKTGIGANQRGEGVFSLARGFAALGVPSVLTTLWSVENKATYDITNLFYRYLAEGMPKDVALQRAQRDWLARAEGENQLPNYWAGLIVVGDAAPLDQPPAWPWMVGSALLLLSLGLVWAWWRRRRRVAQPSPQYNLS</sequence>
<dbReference type="SUPFAM" id="SSF48452">
    <property type="entry name" value="TPR-like"/>
    <property type="match status" value="2"/>
</dbReference>
<evidence type="ECO:0000256" key="3">
    <source>
        <dbReference type="SAM" id="SignalP"/>
    </source>
</evidence>
<keyword evidence="1" id="KW-0802">TPR repeat</keyword>
<keyword evidence="2" id="KW-0812">Transmembrane</keyword>
<dbReference type="InterPro" id="IPR024983">
    <property type="entry name" value="CHAT_dom"/>
</dbReference>
<accession>A0A4V1RWM5</accession>
<feature type="repeat" description="TPR" evidence="1">
    <location>
        <begin position="307"/>
        <end position="340"/>
    </location>
</feature>
<feature type="transmembrane region" description="Helical" evidence="2">
    <location>
        <begin position="891"/>
        <end position="912"/>
    </location>
</feature>
<evidence type="ECO:0000313" key="6">
    <source>
        <dbReference type="Proteomes" id="UP000290407"/>
    </source>
</evidence>
<feature type="repeat" description="TPR" evidence="1">
    <location>
        <begin position="270"/>
        <end position="303"/>
    </location>
</feature>
<feature type="chain" id="PRO_5020356121" evidence="3">
    <location>
        <begin position="23"/>
        <end position="928"/>
    </location>
</feature>
<dbReference type="PROSITE" id="PS50005">
    <property type="entry name" value="TPR"/>
    <property type="match status" value="3"/>
</dbReference>
<dbReference type="EMBL" id="SBLB01000001">
    <property type="protein sequence ID" value="RYC70788.1"/>
    <property type="molecule type" value="Genomic_DNA"/>
</dbReference>
<proteinExistence type="predicted"/>
<reference evidence="5 6" key="1">
    <citation type="submission" date="2019-01" db="EMBL/GenBank/DDBJ databases">
        <title>Spirosoma flava sp. nov., a propanil-degrading bacterium isolated from herbicide-contaminated soil.</title>
        <authorList>
            <person name="Zhang L."/>
            <person name="Jiang J.-D."/>
        </authorList>
    </citation>
    <scope>NUCLEOTIDE SEQUENCE [LARGE SCALE GENOMIC DNA]</scope>
    <source>
        <strain evidence="5 6">TY50</strain>
    </source>
</reference>
<dbReference type="RefSeq" id="WP_129599167.1">
    <property type="nucleotide sequence ID" value="NZ_SBLB01000001.1"/>
</dbReference>
<dbReference type="InterPro" id="IPR019734">
    <property type="entry name" value="TPR_rpt"/>
</dbReference>
<dbReference type="Proteomes" id="UP000290407">
    <property type="component" value="Unassembled WGS sequence"/>
</dbReference>